<evidence type="ECO:0000256" key="1">
    <source>
        <dbReference type="SAM" id="MobiDB-lite"/>
    </source>
</evidence>
<reference evidence="2" key="1">
    <citation type="journal article" date="2013" name="J. Plant Res.">
        <title>Effect of fungi and light on seed germination of three Opuntia species from semiarid lands of central Mexico.</title>
        <authorList>
            <person name="Delgado-Sanchez P."/>
            <person name="Jimenez-Bremont J.F."/>
            <person name="Guerrero-Gonzalez Mde L."/>
            <person name="Flores J."/>
        </authorList>
    </citation>
    <scope>NUCLEOTIDE SEQUENCE</scope>
    <source>
        <tissue evidence="2">Cladode</tissue>
    </source>
</reference>
<feature type="region of interest" description="Disordered" evidence="1">
    <location>
        <begin position="136"/>
        <end position="159"/>
    </location>
</feature>
<protein>
    <submittedName>
        <fullName evidence="2">Uncharacterized protein</fullName>
    </submittedName>
</protein>
<feature type="compositionally biased region" description="Polar residues" evidence="1">
    <location>
        <begin position="136"/>
        <end position="150"/>
    </location>
</feature>
<dbReference type="EMBL" id="GISG01219625">
    <property type="protein sequence ID" value="MBA4663213.1"/>
    <property type="molecule type" value="Transcribed_RNA"/>
</dbReference>
<organism evidence="2">
    <name type="scientific">Opuntia streptacantha</name>
    <name type="common">Prickly pear cactus</name>
    <name type="synonym">Opuntia cardona</name>
    <dbReference type="NCBI Taxonomy" id="393608"/>
    <lineage>
        <taxon>Eukaryota</taxon>
        <taxon>Viridiplantae</taxon>
        <taxon>Streptophyta</taxon>
        <taxon>Embryophyta</taxon>
        <taxon>Tracheophyta</taxon>
        <taxon>Spermatophyta</taxon>
        <taxon>Magnoliopsida</taxon>
        <taxon>eudicotyledons</taxon>
        <taxon>Gunneridae</taxon>
        <taxon>Pentapetalae</taxon>
        <taxon>Caryophyllales</taxon>
        <taxon>Cactineae</taxon>
        <taxon>Cactaceae</taxon>
        <taxon>Opuntioideae</taxon>
        <taxon>Opuntia</taxon>
    </lineage>
</organism>
<accession>A0A7C9ACZ2</accession>
<reference evidence="2" key="2">
    <citation type="submission" date="2020-07" db="EMBL/GenBank/DDBJ databases">
        <authorList>
            <person name="Vera ALvarez R."/>
            <person name="Arias-Moreno D.M."/>
            <person name="Jimenez-Jacinto V."/>
            <person name="Jimenez-Bremont J.F."/>
            <person name="Swaminathan K."/>
            <person name="Moose S.P."/>
            <person name="Guerrero-Gonzalez M.L."/>
            <person name="Marino-Ramirez L."/>
            <person name="Landsman D."/>
            <person name="Rodriguez-Kessler M."/>
            <person name="Delgado-Sanchez P."/>
        </authorList>
    </citation>
    <scope>NUCLEOTIDE SEQUENCE</scope>
    <source>
        <tissue evidence="2">Cladode</tissue>
    </source>
</reference>
<dbReference type="AlphaFoldDB" id="A0A7C9ACZ2"/>
<evidence type="ECO:0000313" key="2">
    <source>
        <dbReference type="EMBL" id="MBA4663213.1"/>
    </source>
</evidence>
<sequence length="159" mass="16877">MISILSENLFPTCVFGIMLLFMLAPPVIPVKLTLFPANTRSINSTEQLTSSEESSGVMNPSLQGSPVPLFLRNTLWTGEASLMDIYSGSGERHSDLTKQLLDVSHSALSAGDNLESTDASGVAIFPFSGGGGPNLTRSPLNGYSSASSPWNVLETKEDP</sequence>
<name>A0A7C9ACZ2_OPUST</name>
<proteinExistence type="predicted"/>